<comment type="caution">
    <text evidence="4">The sequence shown here is derived from an EMBL/GenBank/DDBJ whole genome shotgun (WGS) entry which is preliminary data.</text>
</comment>
<feature type="domain" description="NodB homology" evidence="3">
    <location>
        <begin position="73"/>
        <end position="293"/>
    </location>
</feature>
<dbReference type="EMBL" id="FCOF02000004">
    <property type="protein sequence ID" value="SAK48424.1"/>
    <property type="molecule type" value="Genomic_DNA"/>
</dbReference>
<dbReference type="RefSeq" id="WP_061123117.1">
    <property type="nucleotide sequence ID" value="NZ_FCOF02000004.1"/>
</dbReference>
<dbReference type="Gene3D" id="3.20.20.370">
    <property type="entry name" value="Glycoside hydrolase/deacetylase"/>
    <property type="match status" value="1"/>
</dbReference>
<dbReference type="PANTHER" id="PTHR34216:SF3">
    <property type="entry name" value="POLY-BETA-1,6-N-ACETYL-D-GLUCOSAMINE N-DEACETYLASE"/>
    <property type="match status" value="1"/>
</dbReference>
<organism evidence="4 5">
    <name type="scientific">Caballeronia catudaia</name>
    <dbReference type="NCBI Taxonomy" id="1777136"/>
    <lineage>
        <taxon>Bacteria</taxon>
        <taxon>Pseudomonadati</taxon>
        <taxon>Pseudomonadota</taxon>
        <taxon>Betaproteobacteria</taxon>
        <taxon>Burkholderiales</taxon>
        <taxon>Burkholderiaceae</taxon>
        <taxon>Caballeronia</taxon>
    </lineage>
</organism>
<evidence type="ECO:0000256" key="2">
    <source>
        <dbReference type="ARBA" id="ARBA00022729"/>
    </source>
</evidence>
<dbReference type="Proteomes" id="UP000054870">
    <property type="component" value="Unassembled WGS sequence"/>
</dbReference>
<protein>
    <submittedName>
        <fullName evidence="4">Polysaccharide deacetylase</fullName>
    </submittedName>
</protein>
<dbReference type="OrthoDB" id="9814639at2"/>
<comment type="subcellular location">
    <subcellularLocation>
        <location evidence="1">Secreted</location>
    </subcellularLocation>
</comment>
<dbReference type="PROSITE" id="PS51677">
    <property type="entry name" value="NODB"/>
    <property type="match status" value="1"/>
</dbReference>
<keyword evidence="5" id="KW-1185">Reference proteome</keyword>
<dbReference type="CDD" id="cd10918">
    <property type="entry name" value="CE4_NodB_like_5s_6s"/>
    <property type="match status" value="1"/>
</dbReference>
<dbReference type="SUPFAM" id="SSF88713">
    <property type="entry name" value="Glycoside hydrolase/deacetylase"/>
    <property type="match status" value="1"/>
</dbReference>
<dbReference type="GO" id="GO:0005975">
    <property type="term" value="P:carbohydrate metabolic process"/>
    <property type="evidence" value="ECO:0007669"/>
    <property type="project" value="InterPro"/>
</dbReference>
<reference evidence="4" key="1">
    <citation type="submission" date="2016-01" db="EMBL/GenBank/DDBJ databases">
        <authorList>
            <person name="Peeters C."/>
        </authorList>
    </citation>
    <scope>NUCLEOTIDE SEQUENCE [LARGE SCALE GENOMIC DNA]</scope>
    <source>
        <strain evidence="4">LMG 29318</strain>
    </source>
</reference>
<evidence type="ECO:0000259" key="3">
    <source>
        <dbReference type="PROSITE" id="PS51677"/>
    </source>
</evidence>
<evidence type="ECO:0000313" key="5">
    <source>
        <dbReference type="Proteomes" id="UP000054870"/>
    </source>
</evidence>
<dbReference type="GO" id="GO:0016810">
    <property type="term" value="F:hydrolase activity, acting on carbon-nitrogen (but not peptide) bonds"/>
    <property type="evidence" value="ECO:0007669"/>
    <property type="project" value="InterPro"/>
</dbReference>
<dbReference type="AlphaFoldDB" id="A0A157ZSB2"/>
<proteinExistence type="predicted"/>
<dbReference type="PANTHER" id="PTHR34216">
    <property type="match status" value="1"/>
</dbReference>
<evidence type="ECO:0000313" key="4">
    <source>
        <dbReference type="EMBL" id="SAK48424.1"/>
    </source>
</evidence>
<dbReference type="Pfam" id="PF01522">
    <property type="entry name" value="Polysacc_deac_1"/>
    <property type="match status" value="1"/>
</dbReference>
<keyword evidence="2" id="KW-0732">Signal</keyword>
<dbReference type="GO" id="GO:0005576">
    <property type="term" value="C:extracellular region"/>
    <property type="evidence" value="ECO:0007669"/>
    <property type="project" value="UniProtKB-SubCell"/>
</dbReference>
<name>A0A157ZSB2_9BURK</name>
<evidence type="ECO:0000256" key="1">
    <source>
        <dbReference type="ARBA" id="ARBA00004613"/>
    </source>
</evidence>
<dbReference type="InterPro" id="IPR011330">
    <property type="entry name" value="Glyco_hydro/deAcase_b/a-brl"/>
</dbReference>
<accession>A0A157ZSB2</accession>
<gene>
    <name evidence="4" type="ORF">AWB75_01133</name>
</gene>
<sequence length="293" mass="33460">MIAKRTLQRVLARGITTFRFDRALRQLLWRDRVAVLLYHDPRPDTLDDHLTYLKSFCDFVPLSQVASPGNGRPRAAITLDDGAVGNADLLPVFIKHNVRPTLFLCSQFVGRPTMHWWLHPAAKLAGIERLKRLSNVERLAELGKYGYQQAHEGEGTGLTTAQIETMRPFVDFQAHTRFHPILTRCDDRDCEEEISVGKSELESMLGTECEHFAYPNGNFTEREIRFVKAAGFKTARTCNLGWNDSRSDPYRLKTIVIDDDAAVWWFAAQLTGIPVFLRYLRHAHNFSGNSPQF</sequence>
<dbReference type="InterPro" id="IPR051398">
    <property type="entry name" value="Polysacch_Deacetylase"/>
</dbReference>
<dbReference type="InterPro" id="IPR002509">
    <property type="entry name" value="NODB_dom"/>
</dbReference>